<dbReference type="Proteomes" id="UP000655759">
    <property type="component" value="Unassembled WGS sequence"/>
</dbReference>
<comment type="caution">
    <text evidence="2">The sequence shown here is derived from an EMBL/GenBank/DDBJ whole genome shotgun (WGS) entry which is preliminary data.</text>
</comment>
<dbReference type="Pfam" id="PF13561">
    <property type="entry name" value="adh_short_C2"/>
    <property type="match status" value="1"/>
</dbReference>
<evidence type="ECO:0000313" key="2">
    <source>
        <dbReference type="EMBL" id="CAE6486987.1"/>
    </source>
</evidence>
<dbReference type="Gene3D" id="3.40.50.720">
    <property type="entry name" value="NAD(P)-binding Rossmann-like Domain"/>
    <property type="match status" value="1"/>
</dbReference>
<comment type="similarity">
    <text evidence="1">Belongs to the short-chain dehydrogenases/reductases (SDR) family.</text>
</comment>
<dbReference type="RefSeq" id="WP_205097928.1">
    <property type="nucleotide sequence ID" value="NZ_CAJNAQ010000002.1"/>
</dbReference>
<gene>
    <name evidence="2" type="ORF">NUZ5A_20243</name>
</gene>
<sequence length="258" mass="28941">MKYLDFLFSLEGKVAIVTGGARGNGKAIAESLLKAGASVIIIDMLKQELHRCVSAFKKQHLRATAYNCDLTNFETIKEIKQFVEKKFGRIDILVNNAGITLPEPIFTYDEQKWESTHQINLKTPFFLSQEIAKIMKKQKSGVIINITSLNSEVAFPDNPAYVSFKGGLKQLTKSLALDLGKYNIRVNNVGPGYFITKMTQKSWKNHVQRKKIRDKTILGRWGMPRDLSGLIVFLASDSSSYITGQDIYVDGGWLSKGI</sequence>
<dbReference type="AlphaFoldDB" id="A0A812F2C8"/>
<dbReference type="PRINTS" id="PR00080">
    <property type="entry name" value="SDRFAMILY"/>
</dbReference>
<dbReference type="PANTHER" id="PTHR42879">
    <property type="entry name" value="3-OXOACYL-(ACYL-CARRIER-PROTEIN) REDUCTASE"/>
    <property type="match status" value="1"/>
</dbReference>
<dbReference type="NCBIfam" id="NF005559">
    <property type="entry name" value="PRK07231.1"/>
    <property type="match status" value="1"/>
</dbReference>
<reference evidence="2" key="1">
    <citation type="submission" date="2021-02" db="EMBL/GenBank/DDBJ databases">
        <authorList>
            <person name="Han P."/>
        </authorList>
    </citation>
    <scope>NUCLEOTIDE SEQUENCE</scope>
    <source>
        <strain evidence="2">Candidatus Nitrosotenuis uzonensis 5A</strain>
    </source>
</reference>
<protein>
    <submittedName>
        <fullName evidence="2">2-deoxy-D-gluconate 3-dehydrogenase</fullName>
    </submittedName>
</protein>
<dbReference type="EMBL" id="CAJNAQ010000002">
    <property type="protein sequence ID" value="CAE6486987.1"/>
    <property type="molecule type" value="Genomic_DNA"/>
</dbReference>
<evidence type="ECO:0000256" key="1">
    <source>
        <dbReference type="ARBA" id="ARBA00006484"/>
    </source>
</evidence>
<organism evidence="2 3">
    <name type="scientific">Candidatus Nitrosotenuis uzonensis</name>
    <dbReference type="NCBI Taxonomy" id="1407055"/>
    <lineage>
        <taxon>Archaea</taxon>
        <taxon>Nitrososphaerota</taxon>
        <taxon>Candidatus Nitrosotenuis</taxon>
    </lineage>
</organism>
<dbReference type="PANTHER" id="PTHR42879:SF2">
    <property type="entry name" value="3-OXOACYL-[ACYL-CARRIER-PROTEIN] REDUCTASE FABG"/>
    <property type="match status" value="1"/>
</dbReference>
<proteinExistence type="inferred from homology"/>
<dbReference type="SUPFAM" id="SSF51735">
    <property type="entry name" value="NAD(P)-binding Rossmann-fold domains"/>
    <property type="match status" value="1"/>
</dbReference>
<dbReference type="FunFam" id="3.40.50.720:FF:000084">
    <property type="entry name" value="Short-chain dehydrogenase reductase"/>
    <property type="match status" value="1"/>
</dbReference>
<dbReference type="InterPro" id="IPR050259">
    <property type="entry name" value="SDR"/>
</dbReference>
<dbReference type="InterPro" id="IPR036291">
    <property type="entry name" value="NAD(P)-bd_dom_sf"/>
</dbReference>
<evidence type="ECO:0000313" key="3">
    <source>
        <dbReference type="Proteomes" id="UP000655759"/>
    </source>
</evidence>
<dbReference type="PRINTS" id="PR00081">
    <property type="entry name" value="GDHRDH"/>
</dbReference>
<dbReference type="InterPro" id="IPR002347">
    <property type="entry name" value="SDR_fam"/>
</dbReference>
<accession>A0A812F2C8</accession>
<name>A0A812F2C8_9ARCH</name>